<feature type="transmembrane region" description="Helical" evidence="1">
    <location>
        <begin position="65"/>
        <end position="83"/>
    </location>
</feature>
<organism evidence="2 3">
    <name type="scientific">Eubacterium pyruvativorans</name>
    <dbReference type="NCBI Taxonomy" id="155865"/>
    <lineage>
        <taxon>Bacteria</taxon>
        <taxon>Bacillati</taxon>
        <taxon>Bacillota</taxon>
        <taxon>Clostridia</taxon>
        <taxon>Eubacteriales</taxon>
        <taxon>Eubacteriaceae</taxon>
        <taxon>Eubacterium</taxon>
    </lineage>
</organism>
<dbReference type="OrthoDB" id="2064073at2"/>
<dbReference type="InterPro" id="IPR046007">
    <property type="entry name" value="DUF5963"/>
</dbReference>
<dbReference type="AlphaFoldDB" id="A0A1I7I4A2"/>
<evidence type="ECO:0000313" key="2">
    <source>
        <dbReference type="EMBL" id="SFU67780.1"/>
    </source>
</evidence>
<evidence type="ECO:0008006" key="4">
    <source>
        <dbReference type="Google" id="ProtNLM"/>
    </source>
</evidence>
<proteinExistence type="predicted"/>
<keyword evidence="1" id="KW-0472">Membrane</keyword>
<dbReference type="NCBIfam" id="NF033904">
    <property type="entry name" value="LlsX_fam"/>
    <property type="match status" value="1"/>
</dbReference>
<keyword evidence="1" id="KW-0812">Transmembrane</keyword>
<evidence type="ECO:0000313" key="3">
    <source>
        <dbReference type="Proteomes" id="UP000198817"/>
    </source>
</evidence>
<dbReference type="Proteomes" id="UP000198817">
    <property type="component" value="Unassembled WGS sequence"/>
</dbReference>
<keyword evidence="1" id="KW-1133">Transmembrane helix</keyword>
<accession>A0A1I7I4A2</accession>
<sequence length="93" mass="10097">MKRKIKILIALIVGFALAMLLMSVAIYFGYTNAYSTDVNTLTVKILGISIYELTKSGTEYIGKSIGVYMGAVCGICMAISVIAEELISKARHK</sequence>
<dbReference type="EMBL" id="FPBT01000031">
    <property type="protein sequence ID" value="SFU67780.1"/>
    <property type="molecule type" value="Genomic_DNA"/>
</dbReference>
<dbReference type="GeneID" id="78355151"/>
<gene>
    <name evidence="2" type="ORF">SAMN05216508_13116</name>
</gene>
<name>A0A1I7I4A2_9FIRM</name>
<dbReference type="RefSeq" id="WP_090164478.1">
    <property type="nucleotide sequence ID" value="NZ_FNBF01000025.1"/>
</dbReference>
<reference evidence="2 3" key="1">
    <citation type="submission" date="2016-10" db="EMBL/GenBank/DDBJ databases">
        <authorList>
            <person name="de Groot N.N."/>
        </authorList>
    </citation>
    <scope>NUCLEOTIDE SEQUENCE [LARGE SCALE GENOMIC DNA]</scope>
    <source>
        <strain evidence="2 3">KHGC13</strain>
    </source>
</reference>
<keyword evidence="3" id="KW-1185">Reference proteome</keyword>
<feature type="transmembrane region" description="Helical" evidence="1">
    <location>
        <begin position="7"/>
        <end position="30"/>
    </location>
</feature>
<protein>
    <recommendedName>
        <fullName evidence="4">LlsX family protein</fullName>
    </recommendedName>
</protein>
<evidence type="ECO:0000256" key="1">
    <source>
        <dbReference type="SAM" id="Phobius"/>
    </source>
</evidence>
<dbReference type="Pfam" id="PF19388">
    <property type="entry name" value="DUF5963"/>
    <property type="match status" value="1"/>
</dbReference>